<reference evidence="1 2" key="1">
    <citation type="journal article" date="2019" name="Int. J. Syst. Evol. Microbiol.">
        <title>The Global Catalogue of Microorganisms (GCM) 10K type strain sequencing project: providing services to taxonomists for standard genome sequencing and annotation.</title>
        <authorList>
            <consortium name="The Broad Institute Genomics Platform"/>
            <consortium name="The Broad Institute Genome Sequencing Center for Infectious Disease"/>
            <person name="Wu L."/>
            <person name="Ma J."/>
        </authorList>
    </citation>
    <scope>NUCLEOTIDE SEQUENCE [LARGE SCALE GENOMIC DNA]</scope>
    <source>
        <strain evidence="1 2">JCM 3146</strain>
    </source>
</reference>
<dbReference type="RefSeq" id="WP_252802458.1">
    <property type="nucleotide sequence ID" value="NZ_BAAABM010000016.1"/>
</dbReference>
<organism evidence="1 2">
    <name type="scientific">Actinoallomurus spadix</name>
    <dbReference type="NCBI Taxonomy" id="79912"/>
    <lineage>
        <taxon>Bacteria</taxon>
        <taxon>Bacillati</taxon>
        <taxon>Actinomycetota</taxon>
        <taxon>Actinomycetes</taxon>
        <taxon>Streptosporangiales</taxon>
        <taxon>Thermomonosporaceae</taxon>
        <taxon>Actinoallomurus</taxon>
    </lineage>
</organism>
<comment type="caution">
    <text evidence="1">The sequence shown here is derived from an EMBL/GenBank/DDBJ whole genome shotgun (WGS) entry which is preliminary data.</text>
</comment>
<dbReference type="Proteomes" id="UP001501822">
    <property type="component" value="Unassembled WGS sequence"/>
</dbReference>
<evidence type="ECO:0000313" key="2">
    <source>
        <dbReference type="Proteomes" id="UP001501822"/>
    </source>
</evidence>
<proteinExistence type="predicted"/>
<evidence type="ECO:0000313" key="1">
    <source>
        <dbReference type="EMBL" id="GAA0333052.1"/>
    </source>
</evidence>
<keyword evidence="2" id="KW-1185">Reference proteome</keyword>
<protein>
    <submittedName>
        <fullName evidence="1">Uncharacterized protein</fullName>
    </submittedName>
</protein>
<name>A0ABN0WCT3_9ACTN</name>
<accession>A0ABN0WCT3</accession>
<gene>
    <name evidence="1" type="ORF">GCM10010151_23550</name>
</gene>
<dbReference type="EMBL" id="BAAABM010000016">
    <property type="protein sequence ID" value="GAA0333052.1"/>
    <property type="molecule type" value="Genomic_DNA"/>
</dbReference>
<sequence>MYAPCSPKCWQIPPALAGWQALDVGTPRESWEHFERAKSAAREAEDPSLLAFATAEQAYVLLDLGNAEQAAELVEYARHQAAGKVPDLMRTWLAAAQAEMAASMRSVDADAVREKT</sequence>